<dbReference type="EMBL" id="BAABRP010000001">
    <property type="protein sequence ID" value="GAA5511460.1"/>
    <property type="molecule type" value="Genomic_DNA"/>
</dbReference>
<evidence type="ECO:0000313" key="2">
    <source>
        <dbReference type="EMBL" id="GAA5511460.1"/>
    </source>
</evidence>
<accession>A0ABP9W4M6</accession>
<sequence>MSGPRQIWTHDGASHVTMRGMTDDAHAQANAEQVRVLLEALAQDGETEELQPGPSGAPDGQEALSDLVEGCPL</sequence>
<feature type="region of interest" description="Disordered" evidence="1">
    <location>
        <begin position="43"/>
        <end position="73"/>
    </location>
</feature>
<evidence type="ECO:0000313" key="3">
    <source>
        <dbReference type="Proteomes" id="UP001401887"/>
    </source>
</evidence>
<proteinExistence type="predicted"/>
<protein>
    <submittedName>
        <fullName evidence="2">Uncharacterized protein</fullName>
    </submittedName>
</protein>
<name>A0ABP9W4M6_9DEIO</name>
<reference evidence="2 3" key="1">
    <citation type="submission" date="2024-02" db="EMBL/GenBank/DDBJ databases">
        <title>Deinococcus carri NBRC 110142.</title>
        <authorList>
            <person name="Ichikawa N."/>
            <person name="Katano-Makiyama Y."/>
            <person name="Hidaka K."/>
        </authorList>
    </citation>
    <scope>NUCLEOTIDE SEQUENCE [LARGE SCALE GENOMIC DNA]</scope>
    <source>
        <strain evidence="2 3">NBRC 110142</strain>
    </source>
</reference>
<organism evidence="2 3">
    <name type="scientific">Deinococcus carri</name>
    <dbReference type="NCBI Taxonomy" id="1211323"/>
    <lineage>
        <taxon>Bacteria</taxon>
        <taxon>Thermotogati</taxon>
        <taxon>Deinococcota</taxon>
        <taxon>Deinococci</taxon>
        <taxon>Deinococcales</taxon>
        <taxon>Deinococcaceae</taxon>
        <taxon>Deinococcus</taxon>
    </lineage>
</organism>
<comment type="caution">
    <text evidence="2">The sequence shown here is derived from an EMBL/GenBank/DDBJ whole genome shotgun (WGS) entry which is preliminary data.</text>
</comment>
<dbReference type="Proteomes" id="UP001401887">
    <property type="component" value="Unassembled WGS sequence"/>
</dbReference>
<evidence type="ECO:0000256" key="1">
    <source>
        <dbReference type="SAM" id="MobiDB-lite"/>
    </source>
</evidence>
<keyword evidence="3" id="KW-1185">Reference proteome</keyword>
<gene>
    <name evidence="2" type="ORF">Dcar01_00170</name>
</gene>